<sequence length="56" mass="6348">MSAAYCSKRQSQELFAPGPEPLAFWAGAFQSRYLLTRRLGCNLQMAKALHDCLWLT</sequence>
<evidence type="ECO:0000313" key="1">
    <source>
        <dbReference type="EMBL" id="SHI67708.1"/>
    </source>
</evidence>
<protein>
    <submittedName>
        <fullName evidence="1">Uncharacterized protein</fullName>
    </submittedName>
</protein>
<organism evidence="1 2">
    <name type="scientific">Aureimonas altamirensis DSM 21988</name>
    <dbReference type="NCBI Taxonomy" id="1121026"/>
    <lineage>
        <taxon>Bacteria</taxon>
        <taxon>Pseudomonadati</taxon>
        <taxon>Pseudomonadota</taxon>
        <taxon>Alphaproteobacteria</taxon>
        <taxon>Hyphomicrobiales</taxon>
        <taxon>Aurantimonadaceae</taxon>
        <taxon>Aureimonas</taxon>
    </lineage>
</organism>
<dbReference type="Proteomes" id="UP000184290">
    <property type="component" value="Unassembled WGS sequence"/>
</dbReference>
<accession>A0ABY1I6G1</accession>
<comment type="caution">
    <text evidence="1">The sequence shown here is derived from an EMBL/GenBank/DDBJ whole genome shotgun (WGS) entry which is preliminary data.</text>
</comment>
<proteinExistence type="predicted"/>
<evidence type="ECO:0000313" key="2">
    <source>
        <dbReference type="Proteomes" id="UP000184290"/>
    </source>
</evidence>
<reference evidence="1 2" key="1">
    <citation type="submission" date="2016-11" db="EMBL/GenBank/DDBJ databases">
        <authorList>
            <person name="Varghese N."/>
            <person name="Submissions S."/>
        </authorList>
    </citation>
    <scope>NUCLEOTIDE SEQUENCE [LARGE SCALE GENOMIC DNA]</scope>
    <source>
        <strain evidence="1 2">DSM 21988</strain>
    </source>
</reference>
<keyword evidence="2" id="KW-1185">Reference proteome</keyword>
<name>A0ABY1I6G1_9HYPH</name>
<gene>
    <name evidence="1" type="ORF">SAMN02745911_0830</name>
</gene>
<dbReference type="EMBL" id="FQZC01000001">
    <property type="protein sequence ID" value="SHI67708.1"/>
    <property type="molecule type" value="Genomic_DNA"/>
</dbReference>